<feature type="region of interest" description="Disordered" evidence="1">
    <location>
        <begin position="1"/>
        <end position="41"/>
    </location>
</feature>
<organism evidence="2 3">
    <name type="scientific">Gracilibacillus xinjiangensis</name>
    <dbReference type="NCBI Taxonomy" id="1193282"/>
    <lineage>
        <taxon>Bacteria</taxon>
        <taxon>Bacillati</taxon>
        <taxon>Bacillota</taxon>
        <taxon>Bacilli</taxon>
        <taxon>Bacillales</taxon>
        <taxon>Bacillaceae</taxon>
        <taxon>Gracilibacillus</taxon>
    </lineage>
</organism>
<proteinExistence type="predicted"/>
<evidence type="ECO:0000256" key="1">
    <source>
        <dbReference type="SAM" id="MobiDB-lite"/>
    </source>
</evidence>
<gene>
    <name evidence="2" type="ORF">ACFOY7_04190</name>
</gene>
<dbReference type="RefSeq" id="WP_390249701.1">
    <property type="nucleotide sequence ID" value="NZ_JBHSDT010000003.1"/>
</dbReference>
<evidence type="ECO:0000313" key="2">
    <source>
        <dbReference type="EMBL" id="MFC4402274.1"/>
    </source>
</evidence>
<sequence length="41" mass="4624">MAKKGIKNSSIEQIRKDHETESAFMDNKAKKHHTDGAKKGK</sequence>
<evidence type="ECO:0000313" key="3">
    <source>
        <dbReference type="Proteomes" id="UP001595882"/>
    </source>
</evidence>
<dbReference type="EMBL" id="JBHSDT010000003">
    <property type="protein sequence ID" value="MFC4402274.1"/>
    <property type="molecule type" value="Genomic_DNA"/>
</dbReference>
<keyword evidence="3" id="KW-1185">Reference proteome</keyword>
<comment type="caution">
    <text evidence="2">The sequence shown here is derived from an EMBL/GenBank/DDBJ whole genome shotgun (WGS) entry which is preliminary data.</text>
</comment>
<dbReference type="Proteomes" id="UP001595882">
    <property type="component" value="Unassembled WGS sequence"/>
</dbReference>
<protein>
    <submittedName>
        <fullName evidence="2">Biofilm-forming protein</fullName>
    </submittedName>
</protein>
<name>A0ABV8WS59_9BACI</name>
<reference evidence="3" key="1">
    <citation type="journal article" date="2019" name="Int. J. Syst. Evol. Microbiol.">
        <title>The Global Catalogue of Microorganisms (GCM) 10K type strain sequencing project: providing services to taxonomists for standard genome sequencing and annotation.</title>
        <authorList>
            <consortium name="The Broad Institute Genomics Platform"/>
            <consortium name="The Broad Institute Genome Sequencing Center for Infectious Disease"/>
            <person name="Wu L."/>
            <person name="Ma J."/>
        </authorList>
    </citation>
    <scope>NUCLEOTIDE SEQUENCE [LARGE SCALE GENOMIC DNA]</scope>
    <source>
        <strain evidence="3">CCUG 37865</strain>
    </source>
</reference>
<accession>A0ABV8WS59</accession>